<evidence type="ECO:0000313" key="2">
    <source>
        <dbReference type="Proteomes" id="UP000053119"/>
    </source>
</evidence>
<sequence>NGFKLTQGRFRLDIRKKFFTTRVVKHWNRLPREVVEAPSLEKFKTRLDLALSNL</sequence>
<evidence type="ECO:0008006" key="3">
    <source>
        <dbReference type="Google" id="ProtNLM"/>
    </source>
</evidence>
<protein>
    <recommendedName>
        <fullName evidence="3">Nidogen G2 beta-barrel domain-containing protein</fullName>
    </recommendedName>
</protein>
<evidence type="ECO:0000313" key="1">
    <source>
        <dbReference type="EMBL" id="KFP09419.1"/>
    </source>
</evidence>
<dbReference type="AlphaFoldDB" id="A0A091IL58"/>
<dbReference type="EMBL" id="KK500606">
    <property type="protein sequence ID" value="KFP09419.1"/>
    <property type="molecule type" value="Genomic_DNA"/>
</dbReference>
<dbReference type="Proteomes" id="UP000053119">
    <property type="component" value="Unassembled WGS sequence"/>
</dbReference>
<name>A0A091IL58_EGRGA</name>
<gene>
    <name evidence="1" type="ORF">Z169_03589</name>
</gene>
<feature type="non-terminal residue" evidence="1">
    <location>
        <position position="54"/>
    </location>
</feature>
<reference evidence="1 2" key="1">
    <citation type="submission" date="2014-04" db="EMBL/GenBank/DDBJ databases">
        <title>Genome evolution of avian class.</title>
        <authorList>
            <person name="Zhang G."/>
            <person name="Li C."/>
        </authorList>
    </citation>
    <scope>NUCLEOTIDE SEQUENCE [LARGE SCALE GENOMIC DNA]</scope>
    <source>
        <strain evidence="1">BGI_Z169</strain>
    </source>
</reference>
<accession>A0A091IL58</accession>
<organism evidence="1 2">
    <name type="scientific">Egretta garzetta</name>
    <name type="common">Little egret</name>
    <dbReference type="NCBI Taxonomy" id="188379"/>
    <lineage>
        <taxon>Eukaryota</taxon>
        <taxon>Metazoa</taxon>
        <taxon>Chordata</taxon>
        <taxon>Craniata</taxon>
        <taxon>Vertebrata</taxon>
        <taxon>Euteleostomi</taxon>
        <taxon>Archelosauria</taxon>
        <taxon>Archosauria</taxon>
        <taxon>Dinosauria</taxon>
        <taxon>Saurischia</taxon>
        <taxon>Theropoda</taxon>
        <taxon>Coelurosauria</taxon>
        <taxon>Aves</taxon>
        <taxon>Neognathae</taxon>
        <taxon>Neoaves</taxon>
        <taxon>Aequornithes</taxon>
        <taxon>Pelecaniformes</taxon>
        <taxon>Ardeidae</taxon>
        <taxon>Egretta</taxon>
    </lineage>
</organism>
<keyword evidence="2" id="KW-1185">Reference proteome</keyword>
<feature type="non-terminal residue" evidence="1">
    <location>
        <position position="1"/>
    </location>
</feature>
<proteinExistence type="predicted"/>